<accession>A0A261ESI5</accession>
<dbReference type="Proteomes" id="UP000216004">
    <property type="component" value="Unassembled WGS sequence"/>
</dbReference>
<dbReference type="InterPro" id="IPR010982">
    <property type="entry name" value="Lambda_DNA-bd_dom_sf"/>
</dbReference>
<proteinExistence type="predicted"/>
<reference evidence="1 2" key="1">
    <citation type="journal article" date="2017" name="BMC Genomics">
        <title>Comparative genomic and phylogenomic analyses of the Bifidobacteriaceae family.</title>
        <authorList>
            <person name="Lugli G.A."/>
            <person name="Milani C."/>
            <person name="Turroni F."/>
            <person name="Duranti S."/>
            <person name="Mancabelli L."/>
            <person name="Mangifesta M."/>
            <person name="Ferrario C."/>
            <person name="Modesto M."/>
            <person name="Mattarelli P."/>
            <person name="Jiri K."/>
            <person name="van Sinderen D."/>
            <person name="Ventura M."/>
        </authorList>
    </citation>
    <scope>NUCLEOTIDE SEQUENCE [LARGE SCALE GENOMIC DNA]</scope>
    <source>
        <strain evidence="1 2">DSM 22924</strain>
    </source>
</reference>
<dbReference type="GO" id="GO:0003677">
    <property type="term" value="F:DNA binding"/>
    <property type="evidence" value="ECO:0007669"/>
    <property type="project" value="InterPro"/>
</dbReference>
<evidence type="ECO:0008006" key="3">
    <source>
        <dbReference type="Google" id="ProtNLM"/>
    </source>
</evidence>
<organism evidence="1 2">
    <name type="scientific">Bombiscardovia coagulans</name>
    <dbReference type="NCBI Taxonomy" id="686666"/>
    <lineage>
        <taxon>Bacteria</taxon>
        <taxon>Bacillati</taxon>
        <taxon>Actinomycetota</taxon>
        <taxon>Actinomycetes</taxon>
        <taxon>Bifidobacteriales</taxon>
        <taxon>Bifidobacteriaceae</taxon>
        <taxon>Bombiscardovia</taxon>
    </lineage>
</organism>
<evidence type="ECO:0000313" key="1">
    <source>
        <dbReference type="EMBL" id="OZG49830.1"/>
    </source>
</evidence>
<dbReference type="EMBL" id="MWWS01000004">
    <property type="protein sequence ID" value="OZG49830.1"/>
    <property type="molecule type" value="Genomic_DNA"/>
</dbReference>
<dbReference type="InterPro" id="IPR001387">
    <property type="entry name" value="Cro/C1-type_HTH"/>
</dbReference>
<gene>
    <name evidence="1" type="ORF">BOCO_0347</name>
</gene>
<protein>
    <recommendedName>
        <fullName evidence="3">HTH cro/C1-type domain-containing protein</fullName>
    </recommendedName>
</protein>
<evidence type="ECO:0000313" key="2">
    <source>
        <dbReference type="Proteomes" id="UP000216004"/>
    </source>
</evidence>
<comment type="caution">
    <text evidence="1">The sequence shown here is derived from an EMBL/GenBank/DDBJ whole genome shotgun (WGS) entry which is preliminary data.</text>
</comment>
<keyword evidence="2" id="KW-1185">Reference proteome</keyword>
<name>A0A261ESI5_9BIFI</name>
<dbReference type="CDD" id="cd00093">
    <property type="entry name" value="HTH_XRE"/>
    <property type="match status" value="1"/>
</dbReference>
<sequence>MKRKGITQDDMARASGRAQSYIAKHLMEHSTWKIDDIEAIAPLFGYPNALSLMSAAFDYKN</sequence>
<dbReference type="Gene3D" id="1.10.260.40">
    <property type="entry name" value="lambda repressor-like DNA-binding domains"/>
    <property type="match status" value="1"/>
</dbReference>
<dbReference type="SUPFAM" id="SSF47413">
    <property type="entry name" value="lambda repressor-like DNA-binding domains"/>
    <property type="match status" value="1"/>
</dbReference>
<dbReference type="AlphaFoldDB" id="A0A261ESI5"/>